<dbReference type="Pfam" id="PF21530">
    <property type="entry name" value="Pif1_2B_dom"/>
    <property type="match status" value="1"/>
</dbReference>
<keyword evidence="3" id="KW-1185">Reference proteome</keyword>
<feature type="domain" description="DNA helicase Pif1-like 2B" evidence="1">
    <location>
        <begin position="61"/>
        <end position="85"/>
    </location>
</feature>
<dbReference type="InterPro" id="IPR049163">
    <property type="entry name" value="Pif1-like_2B_dom"/>
</dbReference>
<accession>A0A445DY57</accession>
<evidence type="ECO:0000259" key="1">
    <source>
        <dbReference type="Pfam" id="PF21530"/>
    </source>
</evidence>
<dbReference type="AlphaFoldDB" id="A0A445DY57"/>
<comment type="caution">
    <text evidence="2">The sequence shown here is derived from an EMBL/GenBank/DDBJ whole genome shotgun (WGS) entry which is preliminary data.</text>
</comment>
<sequence>MLNMRELTMSDDEIKLLCLMGIDEILYFYGKTLKNYSPMSLTTEVNNDGNIENKLDLYGPELLNSINYSGLSLHKLILKIGVSVMNITYEYWPIQWSLERKNHVKECEVITDKNGLKVLLMNHVEIFANSTINVVYKKVFLKR</sequence>
<dbReference type="Proteomes" id="UP000289738">
    <property type="component" value="Chromosome A03"/>
</dbReference>
<organism evidence="2 3">
    <name type="scientific">Arachis hypogaea</name>
    <name type="common">Peanut</name>
    <dbReference type="NCBI Taxonomy" id="3818"/>
    <lineage>
        <taxon>Eukaryota</taxon>
        <taxon>Viridiplantae</taxon>
        <taxon>Streptophyta</taxon>
        <taxon>Embryophyta</taxon>
        <taxon>Tracheophyta</taxon>
        <taxon>Spermatophyta</taxon>
        <taxon>Magnoliopsida</taxon>
        <taxon>eudicotyledons</taxon>
        <taxon>Gunneridae</taxon>
        <taxon>Pentapetalae</taxon>
        <taxon>rosids</taxon>
        <taxon>fabids</taxon>
        <taxon>Fabales</taxon>
        <taxon>Fabaceae</taxon>
        <taxon>Papilionoideae</taxon>
        <taxon>50 kb inversion clade</taxon>
        <taxon>dalbergioids sensu lato</taxon>
        <taxon>Dalbergieae</taxon>
        <taxon>Pterocarpus clade</taxon>
        <taxon>Arachis</taxon>
    </lineage>
</organism>
<protein>
    <recommendedName>
        <fullName evidence="1">DNA helicase Pif1-like 2B domain-containing protein</fullName>
    </recommendedName>
</protein>
<proteinExistence type="predicted"/>
<evidence type="ECO:0000313" key="2">
    <source>
        <dbReference type="EMBL" id="RYR68114.1"/>
    </source>
</evidence>
<evidence type="ECO:0000313" key="3">
    <source>
        <dbReference type="Proteomes" id="UP000289738"/>
    </source>
</evidence>
<reference evidence="2 3" key="1">
    <citation type="submission" date="2019-01" db="EMBL/GenBank/DDBJ databases">
        <title>Sequencing of cultivated peanut Arachis hypogaea provides insights into genome evolution and oil improvement.</title>
        <authorList>
            <person name="Chen X."/>
        </authorList>
    </citation>
    <scope>NUCLEOTIDE SEQUENCE [LARGE SCALE GENOMIC DNA]</scope>
    <source>
        <strain evidence="3">cv. Fuhuasheng</strain>
        <tissue evidence="2">Leaves</tissue>
    </source>
</reference>
<gene>
    <name evidence="2" type="ORF">Ahy_A03g014584</name>
</gene>
<name>A0A445DY57_ARAHY</name>
<dbReference type="EMBL" id="SDMP01000003">
    <property type="protein sequence ID" value="RYR68114.1"/>
    <property type="molecule type" value="Genomic_DNA"/>
</dbReference>